<keyword evidence="2" id="KW-1185">Reference proteome</keyword>
<evidence type="ECO:0000313" key="2">
    <source>
        <dbReference type="Proteomes" id="UP000029120"/>
    </source>
</evidence>
<dbReference type="EMBL" id="CM002876">
    <property type="protein sequence ID" value="KFK27439.1"/>
    <property type="molecule type" value="Genomic_DNA"/>
</dbReference>
<dbReference type="Proteomes" id="UP000029120">
    <property type="component" value="Chromosome 8"/>
</dbReference>
<accession>A0A087GC37</accession>
<dbReference type="Gramene" id="KFK27439">
    <property type="protein sequence ID" value="KFK27439"/>
    <property type="gene ID" value="AALP_AA8G382400"/>
</dbReference>
<evidence type="ECO:0000313" key="1">
    <source>
        <dbReference type="EMBL" id="KFK27439.1"/>
    </source>
</evidence>
<organism evidence="1 2">
    <name type="scientific">Arabis alpina</name>
    <name type="common">Alpine rock-cress</name>
    <dbReference type="NCBI Taxonomy" id="50452"/>
    <lineage>
        <taxon>Eukaryota</taxon>
        <taxon>Viridiplantae</taxon>
        <taxon>Streptophyta</taxon>
        <taxon>Embryophyta</taxon>
        <taxon>Tracheophyta</taxon>
        <taxon>Spermatophyta</taxon>
        <taxon>Magnoliopsida</taxon>
        <taxon>eudicotyledons</taxon>
        <taxon>Gunneridae</taxon>
        <taxon>Pentapetalae</taxon>
        <taxon>rosids</taxon>
        <taxon>malvids</taxon>
        <taxon>Brassicales</taxon>
        <taxon>Brassicaceae</taxon>
        <taxon>Arabideae</taxon>
        <taxon>Arabis</taxon>
    </lineage>
</organism>
<protein>
    <submittedName>
        <fullName evidence="1">Uncharacterized protein</fullName>
    </submittedName>
</protein>
<proteinExistence type="predicted"/>
<dbReference type="AlphaFoldDB" id="A0A087GC37"/>
<sequence length="53" mass="6178">MFLTSETVFDLLHLFEHTALEHPFVPLLLLTETCRLTPPGQDDFRHKYICSTC</sequence>
<reference evidence="2" key="1">
    <citation type="journal article" date="2015" name="Nat. Plants">
        <title>Genome expansion of Arabis alpina linked with retrotransposition and reduced symmetric DNA methylation.</title>
        <authorList>
            <person name="Willing E.M."/>
            <person name="Rawat V."/>
            <person name="Mandakova T."/>
            <person name="Maumus F."/>
            <person name="James G.V."/>
            <person name="Nordstroem K.J."/>
            <person name="Becker C."/>
            <person name="Warthmann N."/>
            <person name="Chica C."/>
            <person name="Szarzynska B."/>
            <person name="Zytnicki M."/>
            <person name="Albani M.C."/>
            <person name="Kiefer C."/>
            <person name="Bergonzi S."/>
            <person name="Castaings L."/>
            <person name="Mateos J.L."/>
            <person name="Berns M.C."/>
            <person name="Bujdoso N."/>
            <person name="Piofczyk T."/>
            <person name="de Lorenzo L."/>
            <person name="Barrero-Sicilia C."/>
            <person name="Mateos I."/>
            <person name="Piednoel M."/>
            <person name="Hagmann J."/>
            <person name="Chen-Min-Tao R."/>
            <person name="Iglesias-Fernandez R."/>
            <person name="Schuster S.C."/>
            <person name="Alonso-Blanco C."/>
            <person name="Roudier F."/>
            <person name="Carbonero P."/>
            <person name="Paz-Ares J."/>
            <person name="Davis S.J."/>
            <person name="Pecinka A."/>
            <person name="Quesneville H."/>
            <person name="Colot V."/>
            <person name="Lysak M.A."/>
            <person name="Weigel D."/>
            <person name="Coupland G."/>
            <person name="Schneeberger K."/>
        </authorList>
    </citation>
    <scope>NUCLEOTIDE SEQUENCE [LARGE SCALE GENOMIC DNA]</scope>
    <source>
        <strain evidence="2">cv. Pajares</strain>
    </source>
</reference>
<gene>
    <name evidence="1" type="ordered locus">AALP_Aa8g382400</name>
</gene>
<name>A0A087GC37_ARAAL</name>